<evidence type="ECO:0000313" key="1">
    <source>
        <dbReference type="EMBL" id="PXF59800.1"/>
    </source>
</evidence>
<accession>A0AC61L152</accession>
<organism evidence="1 2">
    <name type="scientific">Candidatus Methanogaster sp</name>
    <dbReference type="NCBI Taxonomy" id="3386292"/>
    <lineage>
        <taxon>Archaea</taxon>
        <taxon>Methanobacteriati</taxon>
        <taxon>Methanobacteriota</taxon>
        <taxon>Stenosarchaea group</taxon>
        <taxon>Methanomicrobia</taxon>
        <taxon>Methanosarcinales</taxon>
        <taxon>ANME-2 cluster</taxon>
        <taxon>Candidatus Methanogasteraceae</taxon>
        <taxon>Candidatus Methanogaster</taxon>
    </lineage>
</organism>
<dbReference type="Proteomes" id="UP000248329">
    <property type="component" value="Unassembled WGS sequence"/>
</dbReference>
<evidence type="ECO:0000313" key="2">
    <source>
        <dbReference type="Proteomes" id="UP000248329"/>
    </source>
</evidence>
<name>A0AC61L152_9EURY</name>
<proteinExistence type="predicted"/>
<comment type="caution">
    <text evidence="1">The sequence shown here is derived from an EMBL/GenBank/DDBJ whole genome shotgun (WGS) entry which is preliminary data.</text>
</comment>
<protein>
    <submittedName>
        <fullName evidence="1">Uncharacterized protein</fullName>
    </submittedName>
</protein>
<sequence length="638" mass="70673">MNDTADVIIVNRCNQSNELQTVLPAKTYVQQVLMILMLAAAAALMTCMYVNPASATFIPDNGTLLGVTYNPAMSEQDMEDLRSFEEWSGKKHSIVVVFQGFSPDEHSPIPETQMDNLWQNGNTPLLSIEPWGSDNDDILGVINNGTLDQYFKDYAKDLKNWTCEDWTVDGRTGTGKQVFIRFAHEMNLHSGAYPWCNRSPASYTDAWKRVHNIFESEGPAPDAIQWVWCVNSVDVPDRSAGGYGAEEYYPGDEYVDWVAIDGYNVGKSVPCADWDHWTAFDGIFKPMLDRFDDHPGISKKPYAIIEIGSSSVVDSMPVKEFYIYTNNGSRTNHYIPSGWWGDWGDITFCDYDCSDPHLGIACGDNTSIKLTYSAECSQEECWAGICWQEGGYNLTGADNLTFWARGESGGEKVEFTAGDAGATTGTVTLTNIWQRYIVDDLTEGDMSNVVCGFYWGVSEANNPDGCMIYLDDIRYESGTGIEDVCVEEGVSNNTKKGEWVKETYESIKNHPPIKMVCYFNVDKGGTKYLTGESDWAVFTTPRDNRNNIDDCSFDPNKRIPGYQEATGDDHYLYRFPIPVTPKGDLNHDNRITPADAAIALAIAATSTHSDAADVSGDGHVTSLDALMILQAAAANIGL</sequence>
<dbReference type="EMBL" id="PQXF01000022">
    <property type="protein sequence ID" value="PXF59800.1"/>
    <property type="molecule type" value="Genomic_DNA"/>
</dbReference>
<reference evidence="1" key="1">
    <citation type="submission" date="2018-01" db="EMBL/GenBank/DDBJ databases">
        <authorList>
            <person name="Krukenberg V."/>
        </authorList>
    </citation>
    <scope>NUCLEOTIDE SEQUENCE</scope>
    <source>
        <strain evidence="1">E20ANME2</strain>
    </source>
</reference>
<gene>
    <name evidence="1" type="ORF">C4B59_10915</name>
</gene>